<feature type="binding site" evidence="6">
    <location>
        <begin position="45"/>
        <end position="50"/>
    </location>
    <ligand>
        <name>ATP</name>
        <dbReference type="ChEBI" id="CHEBI:30616"/>
    </ligand>
</feature>
<keyword evidence="6" id="KW-0963">Cytoplasm</keyword>
<proteinExistence type="inferred from homology"/>
<comment type="similarity">
    <text evidence="6">Belongs to the tRNA(Ile)-lysidine synthase family.</text>
</comment>
<dbReference type="SUPFAM" id="SSF52402">
    <property type="entry name" value="Adenine nucleotide alpha hydrolases-like"/>
    <property type="match status" value="1"/>
</dbReference>
<comment type="subcellular location">
    <subcellularLocation>
        <location evidence="6">Cytoplasm</location>
    </subcellularLocation>
</comment>
<comment type="caution">
    <text evidence="8">The sequence shown here is derived from an EMBL/GenBank/DDBJ whole genome shotgun (WGS) entry which is preliminary data.</text>
</comment>
<name>A0A9X1NUD4_9HYPH</name>
<dbReference type="RefSeq" id="WP_231815742.1">
    <property type="nucleotide sequence ID" value="NZ_JAJOZR010000010.1"/>
</dbReference>
<organism evidence="8 9">
    <name type="scientific">Rhizobium quercicola</name>
    <dbReference type="NCBI Taxonomy" id="2901226"/>
    <lineage>
        <taxon>Bacteria</taxon>
        <taxon>Pseudomonadati</taxon>
        <taxon>Pseudomonadota</taxon>
        <taxon>Alphaproteobacteria</taxon>
        <taxon>Hyphomicrobiales</taxon>
        <taxon>Rhizobiaceae</taxon>
        <taxon>Rhizobium/Agrobacterium group</taxon>
        <taxon>Rhizobium</taxon>
    </lineage>
</organism>
<dbReference type="GO" id="GO:0032267">
    <property type="term" value="F:tRNA(Ile)-lysidine synthase activity"/>
    <property type="evidence" value="ECO:0007669"/>
    <property type="project" value="UniProtKB-EC"/>
</dbReference>
<evidence type="ECO:0000256" key="4">
    <source>
        <dbReference type="ARBA" id="ARBA00022840"/>
    </source>
</evidence>
<dbReference type="HAMAP" id="MF_01161">
    <property type="entry name" value="tRNA_Ile_lys_synt"/>
    <property type="match status" value="1"/>
</dbReference>
<dbReference type="GO" id="GO:0005524">
    <property type="term" value="F:ATP binding"/>
    <property type="evidence" value="ECO:0007669"/>
    <property type="project" value="UniProtKB-UniRule"/>
</dbReference>
<protein>
    <recommendedName>
        <fullName evidence="6">tRNA(Ile)-lysidine synthase</fullName>
        <ecNumber evidence="6">6.3.4.19</ecNumber>
    </recommendedName>
    <alternativeName>
        <fullName evidence="6">tRNA(Ile)-2-lysyl-cytidine synthase</fullName>
    </alternativeName>
    <alternativeName>
        <fullName evidence="6">tRNA(Ile)-lysidine synthetase</fullName>
    </alternativeName>
</protein>
<dbReference type="InterPro" id="IPR012795">
    <property type="entry name" value="tRNA_Ile_lys_synt_N"/>
</dbReference>
<dbReference type="GO" id="GO:0005737">
    <property type="term" value="C:cytoplasm"/>
    <property type="evidence" value="ECO:0007669"/>
    <property type="project" value="UniProtKB-SubCell"/>
</dbReference>
<evidence type="ECO:0000256" key="1">
    <source>
        <dbReference type="ARBA" id="ARBA00022598"/>
    </source>
</evidence>
<dbReference type="NCBIfam" id="TIGR02432">
    <property type="entry name" value="lysidine_TilS_N"/>
    <property type="match status" value="1"/>
</dbReference>
<keyword evidence="2 6" id="KW-0819">tRNA processing</keyword>
<keyword evidence="1 6" id="KW-0436">Ligase</keyword>
<dbReference type="Proteomes" id="UP001139089">
    <property type="component" value="Unassembled WGS sequence"/>
</dbReference>
<comment type="catalytic activity">
    <reaction evidence="5 6">
        <text>cytidine(34) in tRNA(Ile2) + L-lysine + ATP = lysidine(34) in tRNA(Ile2) + AMP + diphosphate + H(+)</text>
        <dbReference type="Rhea" id="RHEA:43744"/>
        <dbReference type="Rhea" id="RHEA-COMP:10625"/>
        <dbReference type="Rhea" id="RHEA-COMP:10670"/>
        <dbReference type="ChEBI" id="CHEBI:15378"/>
        <dbReference type="ChEBI" id="CHEBI:30616"/>
        <dbReference type="ChEBI" id="CHEBI:32551"/>
        <dbReference type="ChEBI" id="CHEBI:33019"/>
        <dbReference type="ChEBI" id="CHEBI:82748"/>
        <dbReference type="ChEBI" id="CHEBI:83665"/>
        <dbReference type="ChEBI" id="CHEBI:456215"/>
        <dbReference type="EC" id="6.3.4.19"/>
    </reaction>
</comment>
<dbReference type="PANTHER" id="PTHR43033">
    <property type="entry name" value="TRNA(ILE)-LYSIDINE SYNTHASE-RELATED"/>
    <property type="match status" value="1"/>
</dbReference>
<dbReference type="Gene3D" id="3.40.50.620">
    <property type="entry name" value="HUPs"/>
    <property type="match status" value="1"/>
</dbReference>
<evidence type="ECO:0000313" key="8">
    <source>
        <dbReference type="EMBL" id="MCD7110555.1"/>
    </source>
</evidence>
<evidence type="ECO:0000256" key="5">
    <source>
        <dbReference type="ARBA" id="ARBA00048539"/>
    </source>
</evidence>
<dbReference type="InterPro" id="IPR012094">
    <property type="entry name" value="tRNA_Ile_lys_synt"/>
</dbReference>
<evidence type="ECO:0000256" key="2">
    <source>
        <dbReference type="ARBA" id="ARBA00022694"/>
    </source>
</evidence>
<evidence type="ECO:0000256" key="3">
    <source>
        <dbReference type="ARBA" id="ARBA00022741"/>
    </source>
</evidence>
<dbReference type="PANTHER" id="PTHR43033:SF1">
    <property type="entry name" value="TRNA(ILE)-LYSIDINE SYNTHASE-RELATED"/>
    <property type="match status" value="1"/>
</dbReference>
<evidence type="ECO:0000259" key="7">
    <source>
        <dbReference type="Pfam" id="PF01171"/>
    </source>
</evidence>
<gene>
    <name evidence="6 8" type="primary">tilS</name>
    <name evidence="8" type="ORF">LRX75_16090</name>
</gene>
<dbReference type="Pfam" id="PF01171">
    <property type="entry name" value="ATP_bind_3"/>
    <property type="match status" value="1"/>
</dbReference>
<evidence type="ECO:0000256" key="6">
    <source>
        <dbReference type="HAMAP-Rule" id="MF_01161"/>
    </source>
</evidence>
<keyword evidence="9" id="KW-1185">Reference proteome</keyword>
<dbReference type="AlphaFoldDB" id="A0A9X1NUD4"/>
<dbReference type="GO" id="GO:0006400">
    <property type="term" value="P:tRNA modification"/>
    <property type="evidence" value="ECO:0007669"/>
    <property type="project" value="UniProtKB-UniRule"/>
</dbReference>
<sequence>MPPVVMPMRPPAPAGAPGAAVSPLAAAHAFLSRLRRPSTVLVAVSGGSDSVGLLLALHHAVKTSGVPHRLVACTVDHALRPGSAAEAEAVARRCAALGIPHSVARWAHSGIVSGLQAEARLARYRLLSEAARGFDADLVVTGHSCDDQAETVAMRAARRPDASRDETAAIGLAGMADAVLFNRTLWICRPFLAVTRRAVRDHLTSLGEGWIDDPSNDDPRFERVRIRQAARDSAGQGPEAILRDAVSRRLTSDRAVAQLFTDRVRLHAEIAAEIAFADGEVTDLHGQRLLVLLAATLAGKPHPIGQETAARLFQSLGTGHAGATTAGGCVFERRGGRLFVYRERRNLPPPMILAPGQALVWDGRFAIGNRGPRALTLAAGGDPALVRRLTAAGLPPGVAGRVAKAAPDLRFPDGAAADPAAFSRTPVIAPYDTFLPRFDLMIAQSIAAQLQRAPFPTCPVDDISTK</sequence>
<feature type="domain" description="tRNA(Ile)-lysidine/2-thiocytidine synthase N-terminal" evidence="7">
    <location>
        <begin position="40"/>
        <end position="228"/>
    </location>
</feature>
<dbReference type="InterPro" id="IPR014729">
    <property type="entry name" value="Rossmann-like_a/b/a_fold"/>
</dbReference>
<dbReference type="CDD" id="cd01992">
    <property type="entry name" value="TilS_N"/>
    <property type="match status" value="1"/>
</dbReference>
<comment type="function">
    <text evidence="6">Ligates lysine onto the cytidine present at position 34 of the AUA codon-specific tRNA(Ile) that contains the anticodon CAU, in an ATP-dependent manner. Cytidine is converted to lysidine, thus changing the amino acid specificity of the tRNA from methionine to isoleucine.</text>
</comment>
<dbReference type="EMBL" id="JAJOZR010000010">
    <property type="protein sequence ID" value="MCD7110555.1"/>
    <property type="molecule type" value="Genomic_DNA"/>
</dbReference>
<evidence type="ECO:0000313" key="9">
    <source>
        <dbReference type="Proteomes" id="UP001139089"/>
    </source>
</evidence>
<accession>A0A9X1NUD4</accession>
<keyword evidence="3 6" id="KW-0547">Nucleotide-binding</keyword>
<keyword evidence="4 6" id="KW-0067">ATP-binding</keyword>
<dbReference type="InterPro" id="IPR011063">
    <property type="entry name" value="TilS/TtcA_N"/>
</dbReference>
<comment type="domain">
    <text evidence="6">The N-terminal region contains the highly conserved SGGXDS motif, predicted to be a P-loop motif involved in ATP binding.</text>
</comment>
<dbReference type="EC" id="6.3.4.19" evidence="6"/>
<reference evidence="8" key="1">
    <citation type="submission" date="2021-12" db="EMBL/GenBank/DDBJ databases">
        <authorList>
            <person name="Li Y."/>
        </authorList>
    </citation>
    <scope>NUCLEOTIDE SEQUENCE</scope>
    <source>
        <strain evidence="8">DKSPLA3</strain>
    </source>
</reference>